<name>A0A814KMY3_9BILA</name>
<evidence type="ECO:0000313" key="1">
    <source>
        <dbReference type="EMBL" id="CAF1053005.1"/>
    </source>
</evidence>
<evidence type="ECO:0000313" key="2">
    <source>
        <dbReference type="Proteomes" id="UP000663879"/>
    </source>
</evidence>
<gene>
    <name evidence="1" type="ORF">OXX778_LOCUS18919</name>
</gene>
<dbReference type="AlphaFoldDB" id="A0A814KMY3"/>
<organism evidence="1 2">
    <name type="scientific">Brachionus calyciflorus</name>
    <dbReference type="NCBI Taxonomy" id="104777"/>
    <lineage>
        <taxon>Eukaryota</taxon>
        <taxon>Metazoa</taxon>
        <taxon>Spiralia</taxon>
        <taxon>Gnathifera</taxon>
        <taxon>Rotifera</taxon>
        <taxon>Eurotatoria</taxon>
        <taxon>Monogononta</taxon>
        <taxon>Pseudotrocha</taxon>
        <taxon>Ploima</taxon>
        <taxon>Brachionidae</taxon>
        <taxon>Brachionus</taxon>
    </lineage>
</organism>
<protein>
    <submittedName>
        <fullName evidence="1">Uncharacterized protein</fullName>
    </submittedName>
</protein>
<reference evidence="1" key="1">
    <citation type="submission" date="2021-02" db="EMBL/GenBank/DDBJ databases">
        <authorList>
            <person name="Nowell W R."/>
        </authorList>
    </citation>
    <scope>NUCLEOTIDE SEQUENCE</scope>
    <source>
        <strain evidence="1">Ploen Becks lab</strain>
    </source>
</reference>
<comment type="caution">
    <text evidence="1">The sequence shown here is derived from an EMBL/GenBank/DDBJ whole genome shotgun (WGS) entry which is preliminary data.</text>
</comment>
<sequence>MKISISRRELFEEVKESITGPIETFVNICINYINQKYSFEVQINEKIRTKSIRSKERAAGILANENSSEKIFRALIKSAKKNRKSLMPILNKVSKPGSASKLSKLISSAEKQTPRMLSPETALALIASCNLSQDDYQTIRNVSIAHGANIFPSCHKILAAKKECYPSDIQITETEAHQPVQNLLDHTAQRILKIDEVKNEIDGYIKRKPELNTNKTELLLRCKWGFDGATGQSQYKQRFVDESNDDKSLFSVTLVPLDLCNGEMSFWRN</sequence>
<accession>A0A814KMY3</accession>
<dbReference type="Proteomes" id="UP000663879">
    <property type="component" value="Unassembled WGS sequence"/>
</dbReference>
<keyword evidence="2" id="KW-1185">Reference proteome</keyword>
<dbReference type="EMBL" id="CAJNOC010005462">
    <property type="protein sequence ID" value="CAF1053005.1"/>
    <property type="molecule type" value="Genomic_DNA"/>
</dbReference>
<dbReference type="OrthoDB" id="8193306at2759"/>
<proteinExistence type="predicted"/>
<feature type="non-terminal residue" evidence="1">
    <location>
        <position position="269"/>
    </location>
</feature>